<dbReference type="PROSITE" id="PS50172">
    <property type="entry name" value="BRCT"/>
    <property type="match status" value="2"/>
</dbReference>
<dbReference type="GO" id="GO:0005096">
    <property type="term" value="F:GTPase activator activity"/>
    <property type="evidence" value="ECO:0007669"/>
    <property type="project" value="InterPro"/>
</dbReference>
<dbReference type="Gene3D" id="3.40.50.10190">
    <property type="entry name" value="BRCT domain"/>
    <property type="match status" value="3"/>
</dbReference>
<dbReference type="PANTHER" id="PTHR16777:SF2">
    <property type="entry name" value="PROTEIN ECT2"/>
    <property type="match status" value="1"/>
</dbReference>
<feature type="domain" description="BRCT" evidence="1">
    <location>
        <begin position="142"/>
        <end position="212"/>
    </location>
</feature>
<dbReference type="SMART" id="SM00292">
    <property type="entry name" value="BRCT"/>
    <property type="match status" value="2"/>
</dbReference>
<dbReference type="GO" id="GO:0007399">
    <property type="term" value="P:nervous system development"/>
    <property type="evidence" value="ECO:0007669"/>
    <property type="project" value="TreeGrafter"/>
</dbReference>
<dbReference type="Proteomes" id="UP000663889">
    <property type="component" value="Unassembled WGS sequence"/>
</dbReference>
<dbReference type="GO" id="GO:0005085">
    <property type="term" value="F:guanyl-nucleotide exchange factor activity"/>
    <property type="evidence" value="ECO:0007669"/>
    <property type="project" value="InterPro"/>
</dbReference>
<name>A0A815BY31_9BILA</name>
<dbReference type="InterPro" id="IPR036420">
    <property type="entry name" value="BRCT_dom_sf"/>
</dbReference>
<dbReference type="InterPro" id="IPR001357">
    <property type="entry name" value="BRCT_dom"/>
</dbReference>
<protein>
    <recommendedName>
        <fullName evidence="1">BRCT domain-containing protein</fullName>
    </recommendedName>
</protein>
<dbReference type="Pfam" id="PF00533">
    <property type="entry name" value="BRCT"/>
    <property type="match status" value="2"/>
</dbReference>
<evidence type="ECO:0000313" key="3">
    <source>
        <dbReference type="Proteomes" id="UP000663889"/>
    </source>
</evidence>
<evidence type="ECO:0000313" key="2">
    <source>
        <dbReference type="EMBL" id="CAF1277952.1"/>
    </source>
</evidence>
<dbReference type="GO" id="GO:0000281">
    <property type="term" value="P:mitotic cytokinesis"/>
    <property type="evidence" value="ECO:0007669"/>
    <property type="project" value="TreeGrafter"/>
</dbReference>
<feature type="domain" description="BRCT" evidence="1">
    <location>
        <begin position="242"/>
        <end position="309"/>
    </location>
</feature>
<dbReference type="PANTHER" id="PTHR16777">
    <property type="entry name" value="PROTEIN ECT2"/>
    <property type="match status" value="1"/>
</dbReference>
<evidence type="ECO:0000259" key="1">
    <source>
        <dbReference type="PROSITE" id="PS50172"/>
    </source>
</evidence>
<accession>A0A815BY31</accession>
<comment type="caution">
    <text evidence="2">The sequence shown here is derived from an EMBL/GenBank/DDBJ whole genome shotgun (WGS) entry which is preliminary data.</text>
</comment>
<proteinExistence type="predicted"/>
<sequence length="387" mass="45523">MTTENISPLSSTSKIYHRQNKFKKNSENTSPTNVNDWTITFCIIGSACSNKRLLSSLEDRYVYECIHDEREVIHTLTETKILLSQRQLRIYIVDSFDDSIFQYLKDNEDIYTISSELVLSCAEKEIDIPVPRRNRPLYCQHLSSAVICFVGIRRDTHTELSDFVHYLGGSVRKDYSDQVTHVISHANIGEKYLTAFNMERSEILTEEWLLLCWHELNNGKLFKEDQNIQFCRAKLALSFETELSDFVHYLGGSVRKDYSDQVTHVISHANIGEKYLTAFNMERSEILTEEWLLHCWHERNNRQFNPFDSELIRIYRAKPLHNLNLFFFGFNNDNELQHLHTLTNEHDEWSNTFDSNKRMSVSSRQDSFMKTVHHLDSSPFMQSIQEH</sequence>
<dbReference type="EMBL" id="CAJNOU010001989">
    <property type="protein sequence ID" value="CAF1277952.1"/>
    <property type="molecule type" value="Genomic_DNA"/>
</dbReference>
<dbReference type="GO" id="GO:0005634">
    <property type="term" value="C:nucleus"/>
    <property type="evidence" value="ECO:0007669"/>
    <property type="project" value="InterPro"/>
</dbReference>
<dbReference type="SUPFAM" id="SSF52113">
    <property type="entry name" value="BRCT domain"/>
    <property type="match status" value="2"/>
</dbReference>
<dbReference type="GO" id="GO:0005938">
    <property type="term" value="C:cell cortex"/>
    <property type="evidence" value="ECO:0007669"/>
    <property type="project" value="TreeGrafter"/>
</dbReference>
<dbReference type="InterPro" id="IPR026817">
    <property type="entry name" value="Ect2"/>
</dbReference>
<organism evidence="2 3">
    <name type="scientific">Rotaria sordida</name>
    <dbReference type="NCBI Taxonomy" id="392033"/>
    <lineage>
        <taxon>Eukaryota</taxon>
        <taxon>Metazoa</taxon>
        <taxon>Spiralia</taxon>
        <taxon>Gnathifera</taxon>
        <taxon>Rotifera</taxon>
        <taxon>Eurotatoria</taxon>
        <taxon>Bdelloidea</taxon>
        <taxon>Philodinida</taxon>
        <taxon>Philodinidae</taxon>
        <taxon>Rotaria</taxon>
    </lineage>
</organism>
<dbReference type="GO" id="GO:2000431">
    <property type="term" value="P:regulation of cytokinesis, actomyosin contractile ring assembly"/>
    <property type="evidence" value="ECO:0007669"/>
    <property type="project" value="InterPro"/>
</dbReference>
<dbReference type="AlphaFoldDB" id="A0A815BY31"/>
<gene>
    <name evidence="2" type="ORF">SEV965_LOCUS25104</name>
</gene>
<reference evidence="2" key="1">
    <citation type="submission" date="2021-02" db="EMBL/GenBank/DDBJ databases">
        <authorList>
            <person name="Nowell W R."/>
        </authorList>
    </citation>
    <scope>NUCLEOTIDE SEQUENCE</scope>
</reference>